<sequence>MSSEFASFAAYTPPPDDPAARASTSRASRPWFPSHTSSNTDTNVVSPVYGTTSYQSGGIPTFGDSASGGMGAVEDAESQQNQWKTRYGMRVDILAAFAYILGPVSALVLLIIETENDFVRFHAYQSALLTAPLILLRILFSLLHFWGFLRTLLTLCIFGSELFMAYRAFTDASQNGLVRFQLPYIGVLAEQWLAEE</sequence>
<feature type="transmembrane region" description="Helical" evidence="6">
    <location>
        <begin position="124"/>
        <end position="145"/>
    </location>
</feature>
<reference evidence="7 8" key="1">
    <citation type="journal article" date="2010" name="Nat. Biotechnol.">
        <title>Genome sequence of the model mushroom Schizophyllum commune.</title>
        <authorList>
            <person name="Ohm R.A."/>
            <person name="de Jong J.F."/>
            <person name="Lugones L.G."/>
            <person name="Aerts A."/>
            <person name="Kothe E."/>
            <person name="Stajich J.E."/>
            <person name="de Vries R.P."/>
            <person name="Record E."/>
            <person name="Levasseur A."/>
            <person name="Baker S.E."/>
            <person name="Bartholomew K.A."/>
            <person name="Coutinho P.M."/>
            <person name="Erdmann S."/>
            <person name="Fowler T.J."/>
            <person name="Gathman A.C."/>
            <person name="Lombard V."/>
            <person name="Henrissat B."/>
            <person name="Knabe N."/>
            <person name="Kuees U."/>
            <person name="Lilly W.W."/>
            <person name="Lindquist E."/>
            <person name="Lucas S."/>
            <person name="Magnuson J.K."/>
            <person name="Piumi F."/>
            <person name="Raudaskoski M."/>
            <person name="Salamov A."/>
            <person name="Schmutz J."/>
            <person name="Schwarze F.W.M.R."/>
            <person name="vanKuyk P.A."/>
            <person name="Horton J.S."/>
            <person name="Grigoriev I.V."/>
            <person name="Woesten H.A.B."/>
        </authorList>
    </citation>
    <scope>NUCLEOTIDE SEQUENCE [LARGE SCALE GENOMIC DNA]</scope>
    <source>
        <strain evidence="8">H4-8 / FGSC 9210</strain>
    </source>
</reference>
<gene>
    <name evidence="7" type="ORF">SCHCODRAFT_103944</name>
</gene>
<dbReference type="STRING" id="578458.D8PPV6"/>
<comment type="subcellular location">
    <subcellularLocation>
        <location evidence="1">Membrane</location>
        <topology evidence="1">Multi-pass membrane protein</topology>
    </subcellularLocation>
</comment>
<feature type="region of interest" description="Disordered" evidence="5">
    <location>
        <begin position="1"/>
        <end position="39"/>
    </location>
</feature>
<dbReference type="EMBL" id="GL377302">
    <property type="protein sequence ID" value="EFJ03710.1"/>
    <property type="molecule type" value="Genomic_DNA"/>
</dbReference>
<proteinExistence type="predicted"/>
<dbReference type="Proteomes" id="UP000007431">
    <property type="component" value="Unassembled WGS sequence"/>
</dbReference>
<dbReference type="PANTHER" id="PTHR36460">
    <property type="entry name" value="UPF0132 DOMAIN PROTEIN (AFU_ORTHOLOGUE AFUA_3G10255)"/>
    <property type="match status" value="1"/>
</dbReference>
<keyword evidence="4 6" id="KW-0472">Membrane</keyword>
<evidence type="ECO:0000256" key="3">
    <source>
        <dbReference type="ARBA" id="ARBA00022989"/>
    </source>
</evidence>
<dbReference type="GO" id="GO:0016020">
    <property type="term" value="C:membrane"/>
    <property type="evidence" value="ECO:0007669"/>
    <property type="project" value="UniProtKB-SubCell"/>
</dbReference>
<dbReference type="AlphaFoldDB" id="D8PPV6"/>
<name>D8PPV6_SCHCM</name>
<dbReference type="VEuPathDB" id="FungiDB:SCHCODRAFT_02566332"/>
<evidence type="ECO:0000256" key="5">
    <source>
        <dbReference type="SAM" id="MobiDB-lite"/>
    </source>
</evidence>
<dbReference type="OrthoDB" id="5546837at2759"/>
<evidence type="ECO:0000256" key="2">
    <source>
        <dbReference type="ARBA" id="ARBA00022692"/>
    </source>
</evidence>
<evidence type="ECO:0000256" key="4">
    <source>
        <dbReference type="ARBA" id="ARBA00023136"/>
    </source>
</evidence>
<feature type="transmembrane region" description="Helical" evidence="6">
    <location>
        <begin position="93"/>
        <end position="112"/>
    </location>
</feature>
<dbReference type="KEGG" id="scm:SCHCO_02566332"/>
<evidence type="ECO:0000256" key="1">
    <source>
        <dbReference type="ARBA" id="ARBA00004141"/>
    </source>
</evidence>
<keyword evidence="8" id="KW-1185">Reference proteome</keyword>
<protein>
    <submittedName>
        <fullName evidence="7">Uncharacterized protein</fullName>
    </submittedName>
</protein>
<accession>D8PPV6</accession>
<organism evidence="8">
    <name type="scientific">Schizophyllum commune (strain H4-8 / FGSC 9210)</name>
    <name type="common">Split gill fungus</name>
    <dbReference type="NCBI Taxonomy" id="578458"/>
    <lineage>
        <taxon>Eukaryota</taxon>
        <taxon>Fungi</taxon>
        <taxon>Dikarya</taxon>
        <taxon>Basidiomycota</taxon>
        <taxon>Agaricomycotina</taxon>
        <taxon>Agaricomycetes</taxon>
        <taxon>Agaricomycetidae</taxon>
        <taxon>Agaricales</taxon>
        <taxon>Schizophyllaceae</taxon>
        <taxon>Schizophyllum</taxon>
    </lineage>
</organism>
<evidence type="ECO:0000313" key="8">
    <source>
        <dbReference type="Proteomes" id="UP000007431"/>
    </source>
</evidence>
<dbReference type="GeneID" id="9584915"/>
<keyword evidence="2 6" id="KW-0812">Transmembrane</keyword>
<dbReference type="InParanoid" id="D8PPV6"/>
<dbReference type="RefSeq" id="XP_003038612.1">
    <property type="nucleotide sequence ID" value="XM_003038566.1"/>
</dbReference>
<dbReference type="eggNOG" id="ENOG502S13M">
    <property type="taxonomic scope" value="Eukaryota"/>
</dbReference>
<evidence type="ECO:0000256" key="6">
    <source>
        <dbReference type="SAM" id="Phobius"/>
    </source>
</evidence>
<evidence type="ECO:0000313" key="7">
    <source>
        <dbReference type="EMBL" id="EFJ03710.1"/>
    </source>
</evidence>
<feature type="non-terminal residue" evidence="7">
    <location>
        <position position="196"/>
    </location>
</feature>
<feature type="compositionally biased region" description="Low complexity" evidence="5">
    <location>
        <begin position="20"/>
        <end position="29"/>
    </location>
</feature>
<dbReference type="PANTHER" id="PTHR36460:SF1">
    <property type="entry name" value="UPF0132 DOMAIN PROTEIN (AFU_ORTHOLOGUE AFUA_3G10255)"/>
    <property type="match status" value="1"/>
</dbReference>
<dbReference type="OMA" id="IRMDFEA"/>
<keyword evidence="3 6" id="KW-1133">Transmembrane helix</keyword>
<dbReference type="HOGENOM" id="CLU_095018_1_1_1"/>